<dbReference type="InterPro" id="IPR001138">
    <property type="entry name" value="Zn2Cys6_DnaBD"/>
</dbReference>
<dbReference type="GO" id="GO:0045944">
    <property type="term" value="P:positive regulation of transcription by RNA polymerase II"/>
    <property type="evidence" value="ECO:0007669"/>
    <property type="project" value="TreeGrafter"/>
</dbReference>
<dbReference type="Proteomes" id="UP000637239">
    <property type="component" value="Chromosome 3"/>
</dbReference>
<dbReference type="PROSITE" id="PS00463">
    <property type="entry name" value="ZN2_CY6_FUNGAL_1"/>
    <property type="match status" value="1"/>
</dbReference>
<feature type="compositionally biased region" description="Low complexity" evidence="6">
    <location>
        <begin position="94"/>
        <end position="110"/>
    </location>
</feature>
<reference evidence="8" key="2">
    <citation type="submission" date="2021-02" db="EMBL/GenBank/DDBJ databases">
        <title>Aspergillus chevalieri M1 genome sequence.</title>
        <authorList>
            <person name="Kadooka C."/>
            <person name="Mori K."/>
            <person name="Futagami T."/>
        </authorList>
    </citation>
    <scope>NUCLEOTIDE SEQUENCE</scope>
    <source>
        <strain evidence="8">M1</strain>
    </source>
</reference>
<keyword evidence="5" id="KW-0539">Nucleus</keyword>
<dbReference type="PROSITE" id="PS50048">
    <property type="entry name" value="ZN2_CY6_FUNGAL_2"/>
    <property type="match status" value="1"/>
</dbReference>
<dbReference type="SUPFAM" id="SSF57701">
    <property type="entry name" value="Zn2/Cys6 DNA-binding domain"/>
    <property type="match status" value="1"/>
</dbReference>
<sequence>MGRRGPACRRCRGRHLKCNGERPCARCKKSDIECDLSRVNVRFRSHKPRPKPDLTFSPSQEWVGTAGKGEFQYVDVSREYAQNDSSKSNARQTSISSKGARTTSSSSSQSGDAHDNGHSPIPEAGPVFSSPGPLFTPDSTGTVSPQSIRHCAVTPLSSIGYNHNFLEQSAYPHQRDKYPIGPLKGLPNSASNQAFVTNIEEACLMRHFVDDLAPWFDTSDRDHNFCYTVPERAMFCPVLRYAILTASAGHLTRSCSPYRNTKNVIVYDGIHLPDLRYDTAISYHDICISYLIQVSNNPSGDFNEDILTAATILRFFEQLDAPSAGTDTGTYLTAVQFIINTQRNQSFYAYRTIAGPPRDLSVHDIPAPSLGHSACLIALRQEIWSACLYQHPCRLPICPYEADIVFDDTASDFIWANRILIWCASLLNFCFRSKPMTHEERVQRWTKFKGFEEKWQTHKPCAFRPIYHEDPAPESGIFFPRIWHINSCQVMAEQHIELARILLAVSNPTISRIGLGASSANATLEAELRSVTRRLVGLGASNPKMPPALVTSAVGISMCGEYFTDPREQEALVDVLMSLEIEHAWPTEATIAALRIAWTSRAHN</sequence>
<dbReference type="CDD" id="cd00067">
    <property type="entry name" value="GAL4"/>
    <property type="match status" value="1"/>
</dbReference>
<dbReference type="RefSeq" id="XP_043135728.1">
    <property type="nucleotide sequence ID" value="XM_043277895.1"/>
</dbReference>
<feature type="domain" description="Zn(2)-C6 fungal-type" evidence="7">
    <location>
        <begin position="7"/>
        <end position="36"/>
    </location>
</feature>
<evidence type="ECO:0000256" key="2">
    <source>
        <dbReference type="ARBA" id="ARBA00023015"/>
    </source>
</evidence>
<dbReference type="GeneID" id="66981565"/>
<dbReference type="GO" id="GO:0008270">
    <property type="term" value="F:zinc ion binding"/>
    <property type="evidence" value="ECO:0007669"/>
    <property type="project" value="InterPro"/>
</dbReference>
<evidence type="ECO:0000256" key="4">
    <source>
        <dbReference type="ARBA" id="ARBA00023163"/>
    </source>
</evidence>
<dbReference type="GO" id="GO:0000981">
    <property type="term" value="F:DNA-binding transcription factor activity, RNA polymerase II-specific"/>
    <property type="evidence" value="ECO:0007669"/>
    <property type="project" value="InterPro"/>
</dbReference>
<dbReference type="KEGG" id="ache:ACHE_31193S"/>
<evidence type="ECO:0000256" key="5">
    <source>
        <dbReference type="ARBA" id="ARBA00023242"/>
    </source>
</evidence>
<evidence type="ECO:0000313" key="9">
    <source>
        <dbReference type="Proteomes" id="UP000637239"/>
    </source>
</evidence>
<dbReference type="SMART" id="SM00066">
    <property type="entry name" value="GAL4"/>
    <property type="match status" value="1"/>
</dbReference>
<dbReference type="Gene3D" id="4.10.240.10">
    <property type="entry name" value="Zn(2)-C6 fungal-type DNA-binding domain"/>
    <property type="match status" value="1"/>
</dbReference>
<dbReference type="PANTHER" id="PTHR37534:SF2">
    <property type="entry name" value="N-ACETYLTRANSFERASE DOMAIN-CONTAINING PROTEIN"/>
    <property type="match status" value="1"/>
</dbReference>
<comment type="subcellular location">
    <subcellularLocation>
        <location evidence="1">Nucleus</location>
    </subcellularLocation>
</comment>
<dbReference type="Pfam" id="PF00172">
    <property type="entry name" value="Zn_clus"/>
    <property type="match status" value="1"/>
</dbReference>
<evidence type="ECO:0000259" key="7">
    <source>
        <dbReference type="PROSITE" id="PS50048"/>
    </source>
</evidence>
<dbReference type="GO" id="GO:0005634">
    <property type="term" value="C:nucleus"/>
    <property type="evidence" value="ECO:0007669"/>
    <property type="project" value="UniProtKB-SubCell"/>
</dbReference>
<dbReference type="InterPro" id="IPR021858">
    <property type="entry name" value="Fun_TF"/>
</dbReference>
<protein>
    <recommendedName>
        <fullName evidence="7">Zn(2)-C6 fungal-type domain-containing protein</fullName>
    </recommendedName>
</protein>
<gene>
    <name evidence="8" type="ORF">ACHE_31193S</name>
</gene>
<accession>A0A7R7VMA2</accession>
<keyword evidence="4" id="KW-0804">Transcription</keyword>
<dbReference type="AlphaFoldDB" id="A0A7R7VMA2"/>
<keyword evidence="2" id="KW-0805">Transcription regulation</keyword>
<evidence type="ECO:0000256" key="6">
    <source>
        <dbReference type="SAM" id="MobiDB-lite"/>
    </source>
</evidence>
<dbReference type="Pfam" id="PF11951">
    <property type="entry name" value="Fungal_trans_2"/>
    <property type="match status" value="1"/>
</dbReference>
<dbReference type="PANTHER" id="PTHR37534">
    <property type="entry name" value="TRANSCRIPTIONAL ACTIVATOR PROTEIN UGA3"/>
    <property type="match status" value="1"/>
</dbReference>
<evidence type="ECO:0000256" key="3">
    <source>
        <dbReference type="ARBA" id="ARBA00023125"/>
    </source>
</evidence>
<proteinExistence type="predicted"/>
<evidence type="ECO:0000313" key="8">
    <source>
        <dbReference type="EMBL" id="BCR87206.1"/>
    </source>
</evidence>
<reference evidence="8" key="1">
    <citation type="submission" date="2021-01" db="EMBL/GenBank/DDBJ databases">
        <authorList>
            <consortium name="Aspergillus chevalieri M1 genome sequencing consortium"/>
            <person name="Kazuki M."/>
            <person name="Futagami T."/>
        </authorList>
    </citation>
    <scope>NUCLEOTIDE SEQUENCE</scope>
    <source>
        <strain evidence="8">M1</strain>
    </source>
</reference>
<dbReference type="EMBL" id="AP024418">
    <property type="protein sequence ID" value="BCR87206.1"/>
    <property type="molecule type" value="Genomic_DNA"/>
</dbReference>
<name>A0A7R7VMA2_ASPCH</name>
<keyword evidence="9" id="KW-1185">Reference proteome</keyword>
<feature type="region of interest" description="Disordered" evidence="6">
    <location>
        <begin position="80"/>
        <end position="143"/>
    </location>
</feature>
<evidence type="ECO:0000256" key="1">
    <source>
        <dbReference type="ARBA" id="ARBA00004123"/>
    </source>
</evidence>
<dbReference type="InterPro" id="IPR036864">
    <property type="entry name" value="Zn2-C6_fun-type_DNA-bd_sf"/>
</dbReference>
<keyword evidence="3" id="KW-0238">DNA-binding</keyword>
<dbReference type="GO" id="GO:0000976">
    <property type="term" value="F:transcription cis-regulatory region binding"/>
    <property type="evidence" value="ECO:0007669"/>
    <property type="project" value="TreeGrafter"/>
</dbReference>
<organism evidence="8 9">
    <name type="scientific">Aspergillus chevalieri</name>
    <name type="common">Eurotium chevalieri</name>
    <dbReference type="NCBI Taxonomy" id="182096"/>
    <lineage>
        <taxon>Eukaryota</taxon>
        <taxon>Fungi</taxon>
        <taxon>Dikarya</taxon>
        <taxon>Ascomycota</taxon>
        <taxon>Pezizomycotina</taxon>
        <taxon>Eurotiomycetes</taxon>
        <taxon>Eurotiomycetidae</taxon>
        <taxon>Eurotiales</taxon>
        <taxon>Aspergillaceae</taxon>
        <taxon>Aspergillus</taxon>
        <taxon>Aspergillus subgen. Aspergillus</taxon>
    </lineage>
</organism>
<feature type="compositionally biased region" description="Polar residues" evidence="6">
    <location>
        <begin position="80"/>
        <end position="93"/>
    </location>
</feature>